<evidence type="ECO:0000259" key="2">
    <source>
        <dbReference type="Pfam" id="PF01425"/>
    </source>
</evidence>
<dbReference type="InterPro" id="IPR023631">
    <property type="entry name" value="Amidase_dom"/>
</dbReference>
<evidence type="ECO:0000313" key="4">
    <source>
        <dbReference type="Proteomes" id="UP001597201"/>
    </source>
</evidence>
<dbReference type="Proteomes" id="UP001597201">
    <property type="component" value="Unassembled WGS sequence"/>
</dbReference>
<dbReference type="PANTHER" id="PTHR11895">
    <property type="entry name" value="TRANSAMIDASE"/>
    <property type="match status" value="1"/>
</dbReference>
<proteinExistence type="predicted"/>
<keyword evidence="4" id="KW-1185">Reference proteome</keyword>
<name>A0ABW3Y5E8_9FLAO</name>
<dbReference type="EMBL" id="JBHTMY010000003">
    <property type="protein sequence ID" value="MFD1316471.1"/>
    <property type="molecule type" value="Genomic_DNA"/>
</dbReference>
<evidence type="ECO:0000256" key="1">
    <source>
        <dbReference type="SAM" id="SignalP"/>
    </source>
</evidence>
<accession>A0ABW3Y5E8</accession>
<dbReference type="PANTHER" id="PTHR11895:SF73">
    <property type="entry name" value="AMIDASE FAMILY PROTEIN"/>
    <property type="match status" value="1"/>
</dbReference>
<feature type="domain" description="Amidase" evidence="2">
    <location>
        <begin position="126"/>
        <end position="481"/>
    </location>
</feature>
<reference evidence="4" key="1">
    <citation type="journal article" date="2019" name="Int. J. Syst. Evol. Microbiol.">
        <title>The Global Catalogue of Microorganisms (GCM) 10K type strain sequencing project: providing services to taxonomists for standard genome sequencing and annotation.</title>
        <authorList>
            <consortium name="The Broad Institute Genomics Platform"/>
            <consortium name="The Broad Institute Genome Sequencing Center for Infectious Disease"/>
            <person name="Wu L."/>
            <person name="Ma J."/>
        </authorList>
    </citation>
    <scope>NUCLEOTIDE SEQUENCE [LARGE SCALE GENOMIC DNA]</scope>
    <source>
        <strain evidence="4">CCUG 61485</strain>
    </source>
</reference>
<dbReference type="InterPro" id="IPR036928">
    <property type="entry name" value="AS_sf"/>
</dbReference>
<protein>
    <submittedName>
        <fullName evidence="3">Amidase</fullName>
    </submittedName>
</protein>
<dbReference type="InterPro" id="IPR000120">
    <property type="entry name" value="Amidase"/>
</dbReference>
<feature type="chain" id="PRO_5046558327" evidence="1">
    <location>
        <begin position="19"/>
        <end position="543"/>
    </location>
</feature>
<dbReference type="RefSeq" id="WP_377179481.1">
    <property type="nucleotide sequence ID" value="NZ_JBHTMY010000003.1"/>
</dbReference>
<gene>
    <name evidence="3" type="ORF">ACFQ39_12670</name>
</gene>
<comment type="caution">
    <text evidence="3">The sequence shown here is derived from an EMBL/GenBank/DDBJ whole genome shotgun (WGS) entry which is preliminary data.</text>
</comment>
<evidence type="ECO:0000313" key="3">
    <source>
        <dbReference type="EMBL" id="MFD1316471.1"/>
    </source>
</evidence>
<sequence>MKKTLLLFICLISYITQAQQIDSIAVALDIIRLSFDRAEIDSLKSSVQEEAQNYEAIRKMNLPNDLPFSLVFSPPLNKTKIPQKQENIDWDIDKKVELPTNQNDLAFYPVHQLAYLIKNKKISSLELTQIYLNRLKKYGHTLECVITLTDSLALAQAKKADEELKKGIYRGPLHGIPYGAKDLLAVEGYKTTWGAMPYKDQELAQTATVIKKLEEGGAVLVAKLTLGALAWGDVWYGGKTRNPWNLEEGSSGSSAGSASATVAGLVPFAIGSETWGSIVSPSTVCGATGLRPTFGRVSKHGAMALSWSMDKLGPICRNAVDCALVLEVIRGEDGLDASVQNYPFNYKSGTDVRKLRIGYLSEEFSKDKSNRKNDSTTIALLKSKGIQLIEKKLPSSIPVYSLSFILSAEAGAAFDELTRSNRDTLLVRQIKNAWPNVFRASRLIPAVEYIQANRLRHQLTTEFNDMMQDIDVLIAPSFSSQLLMSNLTGHPCVVLPNGSYAENKGGSITLLGNHFDEANILSFARYIQEITSFEEEHPSLFTN</sequence>
<dbReference type="Gene3D" id="3.90.1300.10">
    <property type="entry name" value="Amidase signature (AS) domain"/>
    <property type="match status" value="1"/>
</dbReference>
<keyword evidence="1" id="KW-0732">Signal</keyword>
<feature type="signal peptide" evidence="1">
    <location>
        <begin position="1"/>
        <end position="18"/>
    </location>
</feature>
<dbReference type="Pfam" id="PF01425">
    <property type="entry name" value="Amidase"/>
    <property type="match status" value="1"/>
</dbReference>
<organism evidence="3 4">
    <name type="scientific">Namhaeicola litoreus</name>
    <dbReference type="NCBI Taxonomy" id="1052145"/>
    <lineage>
        <taxon>Bacteria</taxon>
        <taxon>Pseudomonadati</taxon>
        <taxon>Bacteroidota</taxon>
        <taxon>Flavobacteriia</taxon>
        <taxon>Flavobacteriales</taxon>
        <taxon>Flavobacteriaceae</taxon>
        <taxon>Namhaeicola</taxon>
    </lineage>
</organism>
<dbReference type="SUPFAM" id="SSF75304">
    <property type="entry name" value="Amidase signature (AS) enzymes"/>
    <property type="match status" value="1"/>
</dbReference>